<evidence type="ECO:0000256" key="1">
    <source>
        <dbReference type="SAM" id="MobiDB-lite"/>
    </source>
</evidence>
<dbReference type="Gene3D" id="1.25.40.10">
    <property type="entry name" value="Tetratricopeptide repeat domain"/>
    <property type="match status" value="1"/>
</dbReference>
<name>A0ABS7U3H9_9BACT</name>
<dbReference type="InterPro" id="IPR011990">
    <property type="entry name" value="TPR-like_helical_dom_sf"/>
</dbReference>
<keyword evidence="2" id="KW-0812">Transmembrane</keyword>
<protein>
    <submittedName>
        <fullName evidence="3">Tetratricopeptide repeat protein</fullName>
    </submittedName>
</protein>
<evidence type="ECO:0000313" key="3">
    <source>
        <dbReference type="EMBL" id="MBZ5714902.1"/>
    </source>
</evidence>
<proteinExistence type="predicted"/>
<gene>
    <name evidence="3" type="ORF">K7C98_37190</name>
</gene>
<reference evidence="3" key="1">
    <citation type="submission" date="2021-08" db="EMBL/GenBank/DDBJ databases">
        <authorList>
            <person name="Stevens D.C."/>
        </authorList>
    </citation>
    <scope>NUCLEOTIDE SEQUENCE</scope>
    <source>
        <strain evidence="3">DSM 53165</strain>
    </source>
</reference>
<dbReference type="Proteomes" id="UP001139031">
    <property type="component" value="Unassembled WGS sequence"/>
</dbReference>
<sequence length="251" mass="26790">MIEPLDDELREYAAALRAVDRPSAATRAATWAAIDARLAPPAAPPRRPRTTWALAAMAAALLLCVGLAAATAWRGRTASHVEAEHQAPGESAPQPLAPRETTAPSIQASPALDPSITDAPAAALDPPPTIDASPPIIAPKVVQSSHRDAGPRRRPRPDADPSLRPEEVASFQRAQAALAAGRHEDALAALDAHGRRFPGGVFEEERQVSRATALCKLGDREAASAARQKFLRERPSSHLAERMRQICREIE</sequence>
<dbReference type="RefSeq" id="WP_224196634.1">
    <property type="nucleotide sequence ID" value="NZ_JAIRAU010000052.1"/>
</dbReference>
<feature type="compositionally biased region" description="Basic and acidic residues" evidence="1">
    <location>
        <begin position="145"/>
        <end position="165"/>
    </location>
</feature>
<feature type="region of interest" description="Disordered" evidence="1">
    <location>
        <begin position="79"/>
        <end position="165"/>
    </location>
</feature>
<evidence type="ECO:0000313" key="4">
    <source>
        <dbReference type="Proteomes" id="UP001139031"/>
    </source>
</evidence>
<dbReference type="SUPFAM" id="SSF48452">
    <property type="entry name" value="TPR-like"/>
    <property type="match status" value="1"/>
</dbReference>
<keyword evidence="2" id="KW-1133">Transmembrane helix</keyword>
<comment type="caution">
    <text evidence="3">The sequence shown here is derived from an EMBL/GenBank/DDBJ whole genome shotgun (WGS) entry which is preliminary data.</text>
</comment>
<keyword evidence="4" id="KW-1185">Reference proteome</keyword>
<evidence type="ECO:0000256" key="2">
    <source>
        <dbReference type="SAM" id="Phobius"/>
    </source>
</evidence>
<feature type="transmembrane region" description="Helical" evidence="2">
    <location>
        <begin position="52"/>
        <end position="73"/>
    </location>
</feature>
<dbReference type="EMBL" id="JAIRAU010000052">
    <property type="protein sequence ID" value="MBZ5714902.1"/>
    <property type="molecule type" value="Genomic_DNA"/>
</dbReference>
<organism evidence="3 4">
    <name type="scientific">Nannocystis pusilla</name>
    <dbReference type="NCBI Taxonomy" id="889268"/>
    <lineage>
        <taxon>Bacteria</taxon>
        <taxon>Pseudomonadati</taxon>
        <taxon>Myxococcota</taxon>
        <taxon>Polyangia</taxon>
        <taxon>Nannocystales</taxon>
        <taxon>Nannocystaceae</taxon>
        <taxon>Nannocystis</taxon>
    </lineage>
</organism>
<accession>A0ABS7U3H9</accession>
<keyword evidence="2" id="KW-0472">Membrane</keyword>